<dbReference type="PANTHER" id="PTHR43377:SF6">
    <property type="entry name" value="GFO_IDH_MOCA-LIKE OXIDOREDUCTASE N-TERMINAL DOMAIN-CONTAINING PROTEIN"/>
    <property type="match status" value="1"/>
</dbReference>
<evidence type="ECO:0000259" key="2">
    <source>
        <dbReference type="Pfam" id="PF22725"/>
    </source>
</evidence>
<dbReference type="Pfam" id="PF22725">
    <property type="entry name" value="GFO_IDH_MocA_C3"/>
    <property type="match status" value="1"/>
</dbReference>
<evidence type="ECO:0000313" key="3">
    <source>
        <dbReference type="EMBL" id="AXA35330.1"/>
    </source>
</evidence>
<feature type="domain" description="GFO/IDH/MocA-like oxidoreductase" evidence="2">
    <location>
        <begin position="133"/>
        <end position="241"/>
    </location>
</feature>
<evidence type="ECO:0000313" key="4">
    <source>
        <dbReference type="Proteomes" id="UP000262583"/>
    </source>
</evidence>
<dbReference type="InterPro" id="IPR055170">
    <property type="entry name" value="GFO_IDH_MocA-like_dom"/>
</dbReference>
<dbReference type="EMBL" id="CP030759">
    <property type="protein sequence ID" value="AXA35330.1"/>
    <property type="molecule type" value="Genomic_DNA"/>
</dbReference>
<dbReference type="InterPro" id="IPR051450">
    <property type="entry name" value="Gfo/Idh/MocA_Oxidoreductases"/>
</dbReference>
<feature type="domain" description="Gfo/Idh/MocA-like oxidoreductase N-terminal" evidence="1">
    <location>
        <begin position="7"/>
        <end position="125"/>
    </location>
</feature>
<dbReference type="SUPFAM" id="SSF51735">
    <property type="entry name" value="NAD(P)-binding Rossmann-fold domains"/>
    <property type="match status" value="1"/>
</dbReference>
<dbReference type="Proteomes" id="UP000262583">
    <property type="component" value="Chromosome"/>
</dbReference>
<dbReference type="PANTHER" id="PTHR43377">
    <property type="entry name" value="BILIVERDIN REDUCTASE A"/>
    <property type="match status" value="1"/>
</dbReference>
<evidence type="ECO:0000259" key="1">
    <source>
        <dbReference type="Pfam" id="PF01408"/>
    </source>
</evidence>
<organism evidence="3 4">
    <name type="scientific">Sumerlaea chitinivorans</name>
    <dbReference type="NCBI Taxonomy" id="2250252"/>
    <lineage>
        <taxon>Bacteria</taxon>
        <taxon>Candidatus Sumerlaeota</taxon>
        <taxon>Candidatus Sumerlaeia</taxon>
        <taxon>Candidatus Sumerlaeales</taxon>
        <taxon>Candidatus Sumerlaeaceae</taxon>
        <taxon>Candidatus Sumerlaea</taxon>
    </lineage>
</organism>
<dbReference type="Pfam" id="PF01408">
    <property type="entry name" value="GFO_IDH_MocA"/>
    <property type="match status" value="1"/>
</dbReference>
<reference evidence="3 4" key="1">
    <citation type="submission" date="2018-05" db="EMBL/GenBank/DDBJ databases">
        <title>A metagenomic window into the 2 km-deep terrestrial subsurface aquifer revealed taxonomically and functionally diverse microbial community comprising novel uncultured bacterial lineages.</title>
        <authorList>
            <person name="Kadnikov V.V."/>
            <person name="Mardanov A.V."/>
            <person name="Beletsky A.V."/>
            <person name="Banks D."/>
            <person name="Pimenov N.V."/>
            <person name="Frank Y.A."/>
            <person name="Karnachuk O.V."/>
            <person name="Ravin N.V."/>
        </authorList>
    </citation>
    <scope>NUCLEOTIDE SEQUENCE [LARGE SCALE GENOMIC DNA]</scope>
    <source>
        <strain evidence="3">BY</strain>
    </source>
</reference>
<dbReference type="GO" id="GO:0000166">
    <property type="term" value="F:nucleotide binding"/>
    <property type="evidence" value="ECO:0007669"/>
    <property type="project" value="InterPro"/>
</dbReference>
<dbReference type="InterPro" id="IPR036291">
    <property type="entry name" value="NAD(P)-bd_dom_sf"/>
</dbReference>
<protein>
    <submittedName>
        <fullName evidence="3">Oxidoreductase, Gfo/Idh/MocA family</fullName>
    </submittedName>
</protein>
<dbReference type="AlphaFoldDB" id="A0A2Z4Y2K2"/>
<name>A0A2Z4Y2K2_SUMC1</name>
<dbReference type="Gene3D" id="3.40.50.720">
    <property type="entry name" value="NAD(P)-binding Rossmann-like Domain"/>
    <property type="match status" value="1"/>
</dbReference>
<sequence>MSSNSLTVAVIGCGYWGPNLIRNFSSVPGCKVKYICDLDSQRLAKVHSQFPWTTPITDYRVALDDKEVQAVAIATPVSTHYPLTMAALNAGKHVLVEKPLAATVADAEEMVRTAKERGLVLLVDHTFIYTPAVQKIKQLVEQGELGDLLYFDSVRVNLGLFQHDINVIWDLAPHDFSIMDYIFPEKPVAAAAHGICHFGMTEEDIGYVTAFFEKNIIAHFHVNWLSPVKVRMILIGGSKKMLVYDDMQNSEKIKVYDKGVDIIDSRDGIYSVLVQYRMGDMYSPKLDTKEALRAEVEHFKHCIETGTTPLTDGQMGLRVVKLLDAAQQSLAQDGKKIKIR</sequence>
<accession>A0A2Z4Y2K2</accession>
<dbReference type="SUPFAM" id="SSF55347">
    <property type="entry name" value="Glyceraldehyde-3-phosphate dehydrogenase-like, C-terminal domain"/>
    <property type="match status" value="1"/>
</dbReference>
<gene>
    <name evidence="3" type="ORF">BRCON_0553</name>
</gene>
<dbReference type="Gene3D" id="3.30.360.10">
    <property type="entry name" value="Dihydrodipicolinate Reductase, domain 2"/>
    <property type="match status" value="1"/>
</dbReference>
<dbReference type="InterPro" id="IPR000683">
    <property type="entry name" value="Gfo/Idh/MocA-like_OxRdtase_N"/>
</dbReference>
<proteinExistence type="predicted"/>
<dbReference type="KEGG" id="schv:BRCON_0553"/>